<dbReference type="Gene3D" id="2.40.160.50">
    <property type="entry name" value="membrane protein fhac: a member of the omp85/tpsb transporter family"/>
    <property type="match status" value="1"/>
</dbReference>
<dbReference type="Proteomes" id="UP000216998">
    <property type="component" value="Unassembled WGS sequence"/>
</dbReference>
<dbReference type="GO" id="GO:0098046">
    <property type="term" value="C:type V protein secretion system complex"/>
    <property type="evidence" value="ECO:0007669"/>
    <property type="project" value="TreeGrafter"/>
</dbReference>
<dbReference type="OrthoDB" id="7439045at2"/>
<keyword evidence="7" id="KW-1185">Reference proteome</keyword>
<dbReference type="AlphaFoldDB" id="A0A255Z1U4"/>
<dbReference type="InterPro" id="IPR005565">
    <property type="entry name" value="Hemolysn_activator_HlyB_C"/>
</dbReference>
<dbReference type="PANTHER" id="PTHR34597">
    <property type="entry name" value="SLR1661 PROTEIN"/>
    <property type="match status" value="1"/>
</dbReference>
<dbReference type="InterPro" id="IPR036709">
    <property type="entry name" value="Autotransporte_beta_dom_sf"/>
</dbReference>
<evidence type="ECO:0000259" key="5">
    <source>
        <dbReference type="Pfam" id="PF08479"/>
    </source>
</evidence>
<dbReference type="Pfam" id="PF03865">
    <property type="entry name" value="ShlB"/>
    <property type="match status" value="1"/>
</dbReference>
<keyword evidence="1" id="KW-0472">Membrane</keyword>
<keyword evidence="2" id="KW-0812">Transmembrane</keyword>
<accession>A0A255Z1U4</accession>
<gene>
    <name evidence="6" type="ORF">CHU95_11510</name>
</gene>
<feature type="domain" description="Polypeptide-transport-associated ShlB-type" evidence="5">
    <location>
        <begin position="77"/>
        <end position="140"/>
    </location>
</feature>
<proteinExistence type="predicted"/>
<protein>
    <submittedName>
        <fullName evidence="6">Hemin transporter</fullName>
    </submittedName>
</protein>
<keyword evidence="1" id="KW-1134">Transmembrane beta strand</keyword>
<evidence type="ECO:0000259" key="4">
    <source>
        <dbReference type="Pfam" id="PF03865"/>
    </source>
</evidence>
<reference evidence="6 7" key="1">
    <citation type="submission" date="2017-07" db="EMBL/GenBank/DDBJ databases">
        <title>Niveispirillum cyanobacteriorum sp. nov., isolated from cyanobacterial aggregates in a eutrophic lake.</title>
        <authorList>
            <person name="Cai H."/>
        </authorList>
    </citation>
    <scope>NUCLEOTIDE SEQUENCE [LARGE SCALE GENOMIC DNA]</scope>
    <source>
        <strain evidence="7">TH1-14</strain>
    </source>
</reference>
<sequence>MENFRTNGILAVTLLIAGVSDPATAQDAGQILRDVERNLPRSEPSAPTLPSLVPPTPETEFLKEGDTVRVTGFRILSTLFSEQELQAQLSSYIGRDCTLGDLREAAAQIARYYGKHDYLARAILPSQTLENGIVTIQVLEARMGRVLIDSSSNTRLDPERAADFIHAQNAAGEPLRPSAIATGVSNLTQIPGMQALGVLDAGQEEGTTDVRLKLLEPKPVNTTLLVDNSSVREIGNIRALGMMTVSNTFGMGEQLALTGQVTKSSRYMQVLAGAPVMDGEYWLEAMGGALRYEIDKKYNAATPKGDAQTVALNVRWLGLRTSSDPVNFALGAEHKWTNDRLAGLESSDNGVAAVTFAAYRRLRDTWMGGGAFVLNGQLKAGFVDLSGNRTNKEFDKATARTQGYFGKANFSVARVQNLWTDGDARVTLSAQISTRNLNSAEQFTLGGLGAVRAYPASVGNGDQGALLNVEIGHRVTDDLRLSLHWDAGVIEQHKNTWDGWQDLSSPHNQYVLQGVGAEVQWTPFSNVQARATVSHYVGNDGSRRITSAALDSRRRDLQAWVQLVLTV</sequence>
<dbReference type="PANTHER" id="PTHR34597:SF1">
    <property type="entry name" value="HEME_HEMOPEXIN TRANSPORTER PROTEIN HUXB"/>
    <property type="match status" value="1"/>
</dbReference>
<evidence type="ECO:0000256" key="1">
    <source>
        <dbReference type="ARBA" id="ARBA00022452"/>
    </source>
</evidence>
<evidence type="ECO:0000313" key="6">
    <source>
        <dbReference type="EMBL" id="OYQ34620.1"/>
    </source>
</evidence>
<evidence type="ECO:0000256" key="2">
    <source>
        <dbReference type="ARBA" id="ARBA00022692"/>
    </source>
</evidence>
<dbReference type="RefSeq" id="WP_094456472.1">
    <property type="nucleotide sequence ID" value="NZ_NOXU01000028.1"/>
</dbReference>
<dbReference type="GO" id="GO:0046819">
    <property type="term" value="P:protein secretion by the type V secretion system"/>
    <property type="evidence" value="ECO:0007669"/>
    <property type="project" value="TreeGrafter"/>
</dbReference>
<keyword evidence="3" id="KW-0998">Cell outer membrane</keyword>
<dbReference type="InterPro" id="IPR013686">
    <property type="entry name" value="Polypept-transport_assoc_ShlB"/>
</dbReference>
<feature type="domain" description="Haemolysin activator HlyB C-terminal" evidence="4">
    <location>
        <begin position="206"/>
        <end position="495"/>
    </location>
</feature>
<comment type="caution">
    <text evidence="6">The sequence shown here is derived from an EMBL/GenBank/DDBJ whole genome shotgun (WGS) entry which is preliminary data.</text>
</comment>
<dbReference type="InterPro" id="IPR051544">
    <property type="entry name" value="TPS_OM_transporter"/>
</dbReference>
<dbReference type="EMBL" id="NOXU01000028">
    <property type="protein sequence ID" value="OYQ34620.1"/>
    <property type="molecule type" value="Genomic_DNA"/>
</dbReference>
<name>A0A255Z1U4_9PROT</name>
<dbReference type="Pfam" id="PF08479">
    <property type="entry name" value="POTRA_2"/>
    <property type="match status" value="1"/>
</dbReference>
<dbReference type="SUPFAM" id="SSF103515">
    <property type="entry name" value="Autotransporter"/>
    <property type="match status" value="1"/>
</dbReference>
<evidence type="ECO:0000256" key="3">
    <source>
        <dbReference type="ARBA" id="ARBA00023237"/>
    </source>
</evidence>
<evidence type="ECO:0000313" key="7">
    <source>
        <dbReference type="Proteomes" id="UP000216998"/>
    </source>
</evidence>
<dbReference type="Gene3D" id="3.10.20.310">
    <property type="entry name" value="membrane protein fhac"/>
    <property type="match status" value="1"/>
</dbReference>
<organism evidence="6 7">
    <name type="scientific">Niveispirillum lacus</name>
    <dbReference type="NCBI Taxonomy" id="1981099"/>
    <lineage>
        <taxon>Bacteria</taxon>
        <taxon>Pseudomonadati</taxon>
        <taxon>Pseudomonadota</taxon>
        <taxon>Alphaproteobacteria</taxon>
        <taxon>Rhodospirillales</taxon>
        <taxon>Azospirillaceae</taxon>
        <taxon>Niveispirillum</taxon>
    </lineage>
</organism>
<dbReference type="GO" id="GO:0008320">
    <property type="term" value="F:protein transmembrane transporter activity"/>
    <property type="evidence" value="ECO:0007669"/>
    <property type="project" value="TreeGrafter"/>
</dbReference>